<feature type="compositionally biased region" description="Low complexity" evidence="1">
    <location>
        <begin position="205"/>
        <end position="214"/>
    </location>
</feature>
<keyword evidence="3" id="KW-1185">Reference proteome</keyword>
<feature type="region of interest" description="Disordered" evidence="1">
    <location>
        <begin position="1"/>
        <end position="49"/>
    </location>
</feature>
<reference evidence="2" key="2">
    <citation type="submission" date="2021-03" db="UniProtKB">
        <authorList>
            <consortium name="EnsemblPlants"/>
        </authorList>
    </citation>
    <scope>IDENTIFICATION</scope>
</reference>
<sequence length="336" mass="37488">MARMRATFSSTPTDRVDDAPAQIDPSPSHTSAEINNNPAPPPQQQPQIDRPAYEDIRSPYYLSNADHPGMTPFLKGTIPKPSSNDPLYGSWIKCNQMVMSWILHFVSPEIKSSIMYLDTAAEMWNVLHNRFNQGNGPRIFELNETLTYLHQGLSESYHAIRDQILLLDPCPPLDKVFSMTIHQERQRTIGHRTIPTFYAATTPTPAAYDHAPAANQASRNKKPRPMCSHCQKPGHYKDKCYFLHGFPPGYGNRKPADATNNKKSDPSSSNRNPQSMQISTTNTDASQPQLTSSQCQQIISMLAQQLQPTPDASTSTDALGVNNLTGTFSDLEDWDC</sequence>
<protein>
    <recommendedName>
        <fullName evidence="4">Retrotransposon Copia-like N-terminal domain-containing protein</fullName>
    </recommendedName>
</protein>
<evidence type="ECO:0000313" key="3">
    <source>
        <dbReference type="Proteomes" id="UP000596661"/>
    </source>
</evidence>
<dbReference type="Proteomes" id="UP000596661">
    <property type="component" value="Chromosome 6"/>
</dbReference>
<organism evidence="2 3">
    <name type="scientific">Cannabis sativa</name>
    <name type="common">Hemp</name>
    <name type="synonym">Marijuana</name>
    <dbReference type="NCBI Taxonomy" id="3483"/>
    <lineage>
        <taxon>Eukaryota</taxon>
        <taxon>Viridiplantae</taxon>
        <taxon>Streptophyta</taxon>
        <taxon>Embryophyta</taxon>
        <taxon>Tracheophyta</taxon>
        <taxon>Spermatophyta</taxon>
        <taxon>Magnoliopsida</taxon>
        <taxon>eudicotyledons</taxon>
        <taxon>Gunneridae</taxon>
        <taxon>Pentapetalae</taxon>
        <taxon>rosids</taxon>
        <taxon>fabids</taxon>
        <taxon>Rosales</taxon>
        <taxon>Cannabaceae</taxon>
        <taxon>Cannabis</taxon>
    </lineage>
</organism>
<feature type="compositionally biased region" description="Polar residues" evidence="1">
    <location>
        <begin position="25"/>
        <end position="34"/>
    </location>
</feature>
<dbReference type="EnsemblPlants" id="evm.model.06.1">
    <property type="protein sequence ID" value="cds.evm.model.06.1"/>
    <property type="gene ID" value="evm.TU.06.1"/>
</dbReference>
<dbReference type="PANTHER" id="PTHR34222:SF99">
    <property type="entry name" value="PROTEIN, PUTATIVE-RELATED"/>
    <property type="match status" value="1"/>
</dbReference>
<evidence type="ECO:0000256" key="1">
    <source>
        <dbReference type="SAM" id="MobiDB-lite"/>
    </source>
</evidence>
<dbReference type="EMBL" id="UZAU01000553">
    <property type="status" value="NOT_ANNOTATED_CDS"/>
    <property type="molecule type" value="Genomic_DNA"/>
</dbReference>
<feature type="region of interest" description="Disordered" evidence="1">
    <location>
        <begin position="251"/>
        <end position="293"/>
    </location>
</feature>
<dbReference type="AlphaFoldDB" id="A0A803PSQ4"/>
<accession>A0A803PSQ4</accession>
<reference evidence="2" key="1">
    <citation type="submission" date="2018-11" db="EMBL/GenBank/DDBJ databases">
        <authorList>
            <person name="Grassa J C."/>
        </authorList>
    </citation>
    <scope>NUCLEOTIDE SEQUENCE [LARGE SCALE GENOMIC DNA]</scope>
</reference>
<dbReference type="Gramene" id="evm.model.06.1">
    <property type="protein sequence ID" value="cds.evm.model.06.1"/>
    <property type="gene ID" value="evm.TU.06.1"/>
</dbReference>
<proteinExistence type="predicted"/>
<evidence type="ECO:0000313" key="2">
    <source>
        <dbReference type="EnsemblPlants" id="cds.evm.model.06.1"/>
    </source>
</evidence>
<evidence type="ECO:0008006" key="4">
    <source>
        <dbReference type="Google" id="ProtNLM"/>
    </source>
</evidence>
<feature type="region of interest" description="Disordered" evidence="1">
    <location>
        <begin position="205"/>
        <end position="226"/>
    </location>
</feature>
<name>A0A803PSQ4_CANSA</name>
<feature type="compositionally biased region" description="Polar residues" evidence="1">
    <location>
        <begin position="266"/>
        <end position="293"/>
    </location>
</feature>
<feature type="compositionally biased region" description="Basic and acidic residues" evidence="1">
    <location>
        <begin position="254"/>
        <end position="265"/>
    </location>
</feature>
<dbReference type="PANTHER" id="PTHR34222">
    <property type="entry name" value="GAG_PRE-INTEGRS DOMAIN-CONTAINING PROTEIN"/>
    <property type="match status" value="1"/>
</dbReference>